<dbReference type="EMBL" id="QYUK01000011">
    <property type="protein sequence ID" value="RJF87446.1"/>
    <property type="molecule type" value="Genomic_DNA"/>
</dbReference>
<dbReference type="OrthoDB" id="7724949at2"/>
<evidence type="ECO:0000313" key="1">
    <source>
        <dbReference type="EMBL" id="RJF87446.1"/>
    </source>
</evidence>
<accession>A0A418WBV8</accession>
<dbReference type="AlphaFoldDB" id="A0A418WBV8"/>
<protein>
    <submittedName>
        <fullName evidence="1">Type II toxin-antitoxin system RelE/ParE family toxin</fullName>
    </submittedName>
</protein>
<dbReference type="RefSeq" id="WP_119778085.1">
    <property type="nucleotide sequence ID" value="NZ_QYUK01000011.1"/>
</dbReference>
<evidence type="ECO:0000313" key="2">
    <source>
        <dbReference type="Proteomes" id="UP000284605"/>
    </source>
</evidence>
<keyword evidence="2" id="KW-1185">Reference proteome</keyword>
<gene>
    <name evidence="1" type="ORF">D3874_10795</name>
</gene>
<organism evidence="1 2">
    <name type="scientific">Oleomonas cavernae</name>
    <dbReference type="NCBI Taxonomy" id="2320859"/>
    <lineage>
        <taxon>Bacteria</taxon>
        <taxon>Pseudomonadati</taxon>
        <taxon>Pseudomonadota</taxon>
        <taxon>Alphaproteobacteria</taxon>
        <taxon>Acetobacterales</taxon>
        <taxon>Acetobacteraceae</taxon>
        <taxon>Oleomonas</taxon>
    </lineage>
</organism>
<name>A0A418WBV8_9PROT</name>
<dbReference type="InterPro" id="IPR035093">
    <property type="entry name" value="RelE/ParE_toxin_dom_sf"/>
</dbReference>
<comment type="caution">
    <text evidence="1">The sequence shown here is derived from an EMBL/GenBank/DDBJ whole genome shotgun (WGS) entry which is preliminary data.</text>
</comment>
<dbReference type="Gene3D" id="3.30.2310.20">
    <property type="entry name" value="RelE-like"/>
    <property type="match status" value="1"/>
</dbReference>
<proteinExistence type="predicted"/>
<dbReference type="Proteomes" id="UP000284605">
    <property type="component" value="Unassembled WGS sequence"/>
</dbReference>
<sequence>MALRIEFSAWAERDFDLILTHLFDSYRSLGETAASALDHAGARTTEIRAAAERILAAPHRGTMHDDILPGLRHLTIERAIYWFRIDEPRQIVQVIGVFFGGQDHVRRMYARLLEG</sequence>
<reference evidence="1 2" key="1">
    <citation type="submission" date="2018-09" db="EMBL/GenBank/DDBJ databases">
        <authorList>
            <person name="Zhu H."/>
        </authorList>
    </citation>
    <scope>NUCLEOTIDE SEQUENCE [LARGE SCALE GENOMIC DNA]</scope>
    <source>
        <strain evidence="1 2">K1W22B-8</strain>
    </source>
</reference>